<evidence type="ECO:0000313" key="2">
    <source>
        <dbReference type="EMBL" id="BDS05323.1"/>
    </source>
</evidence>
<name>A0AAT9FH92_9BACT</name>
<dbReference type="PANTHER" id="PTHR34875">
    <property type="entry name" value="UPF0237 PROTEIN MJ1558"/>
    <property type="match status" value="1"/>
</dbReference>
<evidence type="ECO:0000259" key="1">
    <source>
        <dbReference type="PROSITE" id="PS51671"/>
    </source>
</evidence>
<dbReference type="Pfam" id="PF13740">
    <property type="entry name" value="ACT_6"/>
    <property type="match status" value="1"/>
</dbReference>
<dbReference type="InterPro" id="IPR045865">
    <property type="entry name" value="ACT-like_dom_sf"/>
</dbReference>
<dbReference type="Gene3D" id="3.30.70.260">
    <property type="match status" value="2"/>
</dbReference>
<dbReference type="EMBL" id="AP026866">
    <property type="protein sequence ID" value="BDS05323.1"/>
    <property type="molecule type" value="Genomic_DNA"/>
</dbReference>
<dbReference type="GO" id="GO:0006355">
    <property type="term" value="P:regulation of DNA-templated transcription"/>
    <property type="evidence" value="ECO:0007669"/>
    <property type="project" value="InterPro"/>
</dbReference>
<dbReference type="SUPFAM" id="SSF55021">
    <property type="entry name" value="ACT-like"/>
    <property type="match status" value="2"/>
</dbReference>
<dbReference type="KEGG" id="osu:NT6N_03630"/>
<dbReference type="InterPro" id="IPR050990">
    <property type="entry name" value="UPF0237/GcvR_regulator"/>
</dbReference>
<dbReference type="InterPro" id="IPR002912">
    <property type="entry name" value="ACT_dom"/>
</dbReference>
<dbReference type="PANTHER" id="PTHR34875:SF6">
    <property type="entry name" value="UPF0237 PROTEIN MJ1558"/>
    <property type="match status" value="1"/>
</dbReference>
<feature type="domain" description="ACT" evidence="1">
    <location>
        <begin position="93"/>
        <end position="172"/>
    </location>
</feature>
<dbReference type="AlphaFoldDB" id="A0AAT9FH92"/>
<accession>A0AAT9FH92</accession>
<organism evidence="2">
    <name type="scientific">Oceaniferula spumae</name>
    <dbReference type="NCBI Taxonomy" id="2979115"/>
    <lineage>
        <taxon>Bacteria</taxon>
        <taxon>Pseudomonadati</taxon>
        <taxon>Verrucomicrobiota</taxon>
        <taxon>Verrucomicrobiia</taxon>
        <taxon>Verrucomicrobiales</taxon>
        <taxon>Verrucomicrobiaceae</taxon>
        <taxon>Oceaniferula</taxon>
    </lineage>
</organism>
<dbReference type="PIRSF" id="PIRSF028103">
    <property type="entry name" value="GcvR"/>
    <property type="match status" value="1"/>
</dbReference>
<protein>
    <recommendedName>
        <fullName evidence="1">ACT domain-containing protein</fullName>
    </recommendedName>
</protein>
<dbReference type="InterPro" id="IPR016867">
    <property type="entry name" value="GcvR"/>
</dbReference>
<reference evidence="2" key="1">
    <citation type="submission" date="2024-07" db="EMBL/GenBank/DDBJ databases">
        <title>Complete genome sequence of Verrucomicrobiaceae bacterium NT6N.</title>
        <authorList>
            <person name="Huang C."/>
            <person name="Takami H."/>
            <person name="Hamasaki K."/>
        </authorList>
    </citation>
    <scope>NUCLEOTIDE SEQUENCE</scope>
    <source>
        <strain evidence="2">NT6N</strain>
    </source>
</reference>
<dbReference type="CDD" id="cd04869">
    <property type="entry name" value="ACT_GcvR_2"/>
    <property type="match status" value="1"/>
</dbReference>
<sequence length="173" mass="18269">MASSLVLTVCAHDRPGIMSRISGLVTEGGGNWLESRMARLGGQFAGIVRVACEDEAAAEALQESLKVLSEEGIEVYCHDEGDLSDYPYTRCLRVDIYGNDRPGIVSQLAKTISQAGANIEELNTSIESAAMAGHPIFHASGTVCLPDSTDDEDLVAAIEGLSDDLNVEIGSLA</sequence>
<gene>
    <name evidence="2" type="ORF">NT6N_03630</name>
</gene>
<proteinExistence type="predicted"/>
<dbReference type="PROSITE" id="PS51671">
    <property type="entry name" value="ACT"/>
    <property type="match status" value="1"/>
</dbReference>